<reference evidence="4 5" key="2">
    <citation type="submission" date="2016-05" db="EMBL/GenBank/DDBJ databases">
        <authorList>
            <person name="Naeem Raeece"/>
        </authorList>
    </citation>
    <scope>NUCLEOTIDE SEQUENCE [LARGE SCALE GENOMIC DNA]</scope>
</reference>
<dbReference type="EMBL" id="FLQU01000404">
    <property type="protein sequence ID" value="SBS85247.1"/>
    <property type="molecule type" value="Genomic_DNA"/>
</dbReference>
<evidence type="ECO:0000313" key="5">
    <source>
        <dbReference type="Proteomes" id="UP000078560"/>
    </source>
</evidence>
<feature type="coiled-coil region" evidence="1">
    <location>
        <begin position="13"/>
        <end position="40"/>
    </location>
</feature>
<evidence type="ECO:0000313" key="2">
    <source>
        <dbReference type="EMBL" id="SBS85247.1"/>
    </source>
</evidence>
<dbReference type="EMBL" id="FLQV01000508">
    <property type="protein sequence ID" value="SBS94175.1"/>
    <property type="molecule type" value="Genomic_DNA"/>
</dbReference>
<sequence>MATYNRKGGKGEKRKTQKELDILQCTYNEMKNRVSFLKKKNPHNNKTFRRIFSLLVENQTREKKMRNGFCPYKEKIYKLLLV</sequence>
<evidence type="ECO:0000256" key="1">
    <source>
        <dbReference type="SAM" id="Coils"/>
    </source>
</evidence>
<name>A0A1A8WPG9_PLAOA</name>
<dbReference type="Proteomes" id="UP000078560">
    <property type="component" value="Unassembled WGS sequence"/>
</dbReference>
<evidence type="ECO:0000313" key="3">
    <source>
        <dbReference type="EMBL" id="SBS94175.1"/>
    </source>
</evidence>
<dbReference type="AlphaFoldDB" id="A0A1A8WPG9"/>
<protein>
    <submittedName>
        <fullName evidence="3">Uncharacterized protein</fullName>
    </submittedName>
</protein>
<organism evidence="3 4">
    <name type="scientific">Plasmodium ovale curtisi</name>
    <dbReference type="NCBI Taxonomy" id="864141"/>
    <lineage>
        <taxon>Eukaryota</taxon>
        <taxon>Sar</taxon>
        <taxon>Alveolata</taxon>
        <taxon>Apicomplexa</taxon>
        <taxon>Aconoidasida</taxon>
        <taxon>Haemosporida</taxon>
        <taxon>Plasmodiidae</taxon>
        <taxon>Plasmodium</taxon>
        <taxon>Plasmodium (Plasmodium)</taxon>
    </lineage>
</organism>
<proteinExistence type="predicted"/>
<keyword evidence="1" id="KW-0175">Coiled coil</keyword>
<accession>A0A1A8WPG9</accession>
<evidence type="ECO:0000313" key="4">
    <source>
        <dbReference type="Proteomes" id="UP000078546"/>
    </source>
</evidence>
<gene>
    <name evidence="3" type="ORF">POVCU1_027790</name>
    <name evidence="2" type="ORF">POVCU2_0030500</name>
</gene>
<dbReference type="Proteomes" id="UP000078546">
    <property type="component" value="Unassembled WGS sequence"/>
</dbReference>
<reference evidence="3" key="1">
    <citation type="submission" date="2016-05" db="EMBL/GenBank/DDBJ databases">
        <authorList>
            <person name="Lavstsen T."/>
            <person name="Jespersen J.S."/>
        </authorList>
    </citation>
    <scope>NUCLEOTIDE SEQUENCE [LARGE SCALE GENOMIC DNA]</scope>
</reference>